<evidence type="ECO:0000256" key="1">
    <source>
        <dbReference type="SAM" id="MobiDB-lite"/>
    </source>
</evidence>
<evidence type="ECO:0000313" key="2">
    <source>
        <dbReference type="EMBL" id="GAA3999799.1"/>
    </source>
</evidence>
<reference evidence="3" key="1">
    <citation type="journal article" date="2019" name="Int. J. Syst. Evol. Microbiol.">
        <title>The Global Catalogue of Microorganisms (GCM) 10K type strain sequencing project: providing services to taxonomists for standard genome sequencing and annotation.</title>
        <authorList>
            <consortium name="The Broad Institute Genomics Platform"/>
            <consortium name="The Broad Institute Genome Sequencing Center for Infectious Disease"/>
            <person name="Wu L."/>
            <person name="Ma J."/>
        </authorList>
    </citation>
    <scope>NUCLEOTIDE SEQUENCE [LARGE SCALE GENOMIC DNA]</scope>
    <source>
        <strain evidence="3">JCM 17342</strain>
    </source>
</reference>
<proteinExistence type="predicted"/>
<comment type="caution">
    <text evidence="2">The sequence shown here is derived from an EMBL/GenBank/DDBJ whole genome shotgun (WGS) entry which is preliminary data.</text>
</comment>
<gene>
    <name evidence="2" type="ORF">GCM10022247_20150</name>
</gene>
<dbReference type="Proteomes" id="UP001501747">
    <property type="component" value="Unassembled WGS sequence"/>
</dbReference>
<protein>
    <submittedName>
        <fullName evidence="2">Uncharacterized protein</fullName>
    </submittedName>
</protein>
<organism evidence="2 3">
    <name type="scientific">Allokutzneria multivorans</name>
    <dbReference type="NCBI Taxonomy" id="1142134"/>
    <lineage>
        <taxon>Bacteria</taxon>
        <taxon>Bacillati</taxon>
        <taxon>Actinomycetota</taxon>
        <taxon>Actinomycetes</taxon>
        <taxon>Pseudonocardiales</taxon>
        <taxon>Pseudonocardiaceae</taxon>
        <taxon>Allokutzneria</taxon>
    </lineage>
</organism>
<name>A0ABP7RNV2_9PSEU</name>
<dbReference type="EMBL" id="BAABAL010000006">
    <property type="protein sequence ID" value="GAA3999799.1"/>
    <property type="molecule type" value="Genomic_DNA"/>
</dbReference>
<feature type="compositionally biased region" description="Polar residues" evidence="1">
    <location>
        <begin position="1"/>
        <end position="26"/>
    </location>
</feature>
<feature type="region of interest" description="Disordered" evidence="1">
    <location>
        <begin position="1"/>
        <end position="38"/>
    </location>
</feature>
<sequence length="89" mass="9746">MSASVGMMTNANTTTCPTRLRGSSNIGLGPRAGSAPERVEGSDVSVMRWLPHHFGTGESGAHFLEQFLRLRNRNLRKRKLSVSRPSPPE</sequence>
<accession>A0ABP7RNV2</accession>
<keyword evidence="3" id="KW-1185">Reference proteome</keyword>
<evidence type="ECO:0000313" key="3">
    <source>
        <dbReference type="Proteomes" id="UP001501747"/>
    </source>
</evidence>